<accession>A0A3M6Q125</accession>
<gene>
    <name evidence="2" type="ORF">EBQ25_10825</name>
    <name evidence="3" type="ORF">EBQ26_09140</name>
</gene>
<dbReference type="RefSeq" id="WP_122238709.1">
    <property type="nucleotide sequence ID" value="NZ_RDQL01000018.1"/>
</dbReference>
<dbReference type="PROSITE" id="PS50983">
    <property type="entry name" value="FE_B12_PBP"/>
    <property type="match status" value="1"/>
</dbReference>
<sequence length="280" mass="29887">MPQAASDWPALAAVRPQRIVSLNLCTDQILLQLVDPARIAALSRLAQRPDSSMLAQAARGIPVVKGSAEEVLALQPDLVLVGTHTTLHTTQMLRHFGIPVLAVPGADSFADAQAQILLVARSTGDEAQGQQLVQRMQAAQQRLAASVAGESPDAAQRPAAALYAVNGHSAGVGTIYDDMLTLAGWRNATADAGVQRYGYLPLERLVAQNPRMLLLPRYDHNARGAQRPLEHPVLAQLDIQRLELPSRMTICGGPWNIAAAEQLAQARRASVGAYSDSVTP</sequence>
<evidence type="ECO:0000313" key="4">
    <source>
        <dbReference type="Proteomes" id="UP000267035"/>
    </source>
</evidence>
<reference evidence="4 5" key="1">
    <citation type="submission" date="2018-10" db="EMBL/GenBank/DDBJ databases">
        <title>Comamonadaceae CDC group NO-1 genome sequencing and assembly.</title>
        <authorList>
            <person name="Bernier A.-M."/>
            <person name="Bernard K."/>
        </authorList>
    </citation>
    <scope>NUCLEOTIDE SEQUENCE [LARGE SCALE GENOMIC DNA]</scope>
    <source>
        <strain evidence="2 4">NML161473</strain>
        <strain evidence="3 5">NML970147</strain>
    </source>
</reference>
<accession>A0A3M6Q0M8</accession>
<dbReference type="InterPro" id="IPR002491">
    <property type="entry name" value="ABC_transptr_periplasmic_BD"/>
</dbReference>
<feature type="domain" description="Fe/B12 periplasmic-binding" evidence="1">
    <location>
        <begin position="18"/>
        <end position="280"/>
    </location>
</feature>
<dbReference type="Gene3D" id="3.40.50.1980">
    <property type="entry name" value="Nitrogenase molybdenum iron protein domain"/>
    <property type="match status" value="2"/>
</dbReference>
<dbReference type="AlphaFoldDB" id="A0A3M6Q0M8"/>
<dbReference type="PANTHER" id="PTHR30535">
    <property type="entry name" value="VITAMIN B12-BINDING PROTEIN"/>
    <property type="match status" value="1"/>
</dbReference>
<dbReference type="EMBL" id="RDQL01000018">
    <property type="protein sequence ID" value="RMW96822.1"/>
    <property type="molecule type" value="Genomic_DNA"/>
</dbReference>
<dbReference type="PANTHER" id="PTHR30535:SF34">
    <property type="entry name" value="MOLYBDATE-BINDING PROTEIN MOLA"/>
    <property type="match status" value="1"/>
</dbReference>
<organism evidence="2 4">
    <name type="scientific">Allofranklinella schreckenbergeri</name>
    <dbReference type="NCBI Taxonomy" id="1076744"/>
    <lineage>
        <taxon>Bacteria</taxon>
        <taxon>Pseudomonadati</taxon>
        <taxon>Pseudomonadota</taxon>
        <taxon>Betaproteobacteria</taxon>
        <taxon>Burkholderiales</taxon>
        <taxon>Comamonadaceae</taxon>
        <taxon>Allofranklinella</taxon>
    </lineage>
</organism>
<dbReference type="InterPro" id="IPR050902">
    <property type="entry name" value="ABC_Transporter_SBP"/>
</dbReference>
<name>A0A3M6Q0M8_9BURK</name>
<evidence type="ECO:0000259" key="1">
    <source>
        <dbReference type="PROSITE" id="PS50983"/>
    </source>
</evidence>
<protein>
    <submittedName>
        <fullName evidence="2">ABC transporter substrate-binding protein</fullName>
    </submittedName>
</protein>
<dbReference type="Proteomes" id="UP000267035">
    <property type="component" value="Unassembled WGS sequence"/>
</dbReference>
<keyword evidence="4" id="KW-1185">Reference proteome</keyword>
<dbReference type="SUPFAM" id="SSF53807">
    <property type="entry name" value="Helical backbone' metal receptor"/>
    <property type="match status" value="1"/>
</dbReference>
<dbReference type="Pfam" id="PF01497">
    <property type="entry name" value="Peripla_BP_2"/>
    <property type="match status" value="1"/>
</dbReference>
<comment type="caution">
    <text evidence="2">The sequence shown here is derived from an EMBL/GenBank/DDBJ whole genome shotgun (WGS) entry which is preliminary data.</text>
</comment>
<dbReference type="GO" id="GO:0071281">
    <property type="term" value="P:cellular response to iron ion"/>
    <property type="evidence" value="ECO:0007669"/>
    <property type="project" value="TreeGrafter"/>
</dbReference>
<evidence type="ECO:0000313" key="5">
    <source>
        <dbReference type="Proteomes" id="UP000267521"/>
    </source>
</evidence>
<dbReference type="EMBL" id="RDQM01000010">
    <property type="protein sequence ID" value="RMW96969.1"/>
    <property type="molecule type" value="Genomic_DNA"/>
</dbReference>
<evidence type="ECO:0000313" key="2">
    <source>
        <dbReference type="EMBL" id="RMW96822.1"/>
    </source>
</evidence>
<dbReference type="Proteomes" id="UP000267521">
    <property type="component" value="Unassembled WGS sequence"/>
</dbReference>
<evidence type="ECO:0000313" key="3">
    <source>
        <dbReference type="EMBL" id="RMW96969.1"/>
    </source>
</evidence>
<proteinExistence type="predicted"/>